<sequence length="358" mass="41592">MNNFKNTFHKITILSLIVLSCLNLYNSIFSNISLIFLTENQILYIYSALAQIIGALLGLIIAGYSIIDSKIKTLGDEDHTITDYTDELRHEYFTALIYIIVLSIMDILFCLIVLSIYNNIFHICLSFFMTETIIIFVFIMIFTFHFVCYLNPSKLQEKGSIEKEDIEKDYSSLTTEQTDTFSPFVTYYNLLDKLVKTYACELTDNQISVYKIQIFEALDILLRHEIINKETYNQINELRRYRNALVHSLDTDKTVETNIYNNLEKIYTLLKAIYDNRSDNNLFAQNKAKLYEYSHNQGYGSIENEILLFLSTHTASANEIANHLNISRASTVRKLQNLQNLNLIEKTGANKQLKWKVK</sequence>
<dbReference type="Proteomes" id="UP000235093">
    <property type="component" value="Unassembled WGS sequence"/>
</dbReference>
<dbReference type="EMBL" id="JAPRBD010000018">
    <property type="protein sequence ID" value="MCZ0690673.1"/>
    <property type="molecule type" value="Genomic_DNA"/>
</dbReference>
<dbReference type="AlphaFoldDB" id="A0A2N5PA35"/>
<dbReference type="PROSITE" id="PS51257">
    <property type="entry name" value="PROKAR_LIPOPROTEIN"/>
    <property type="match status" value="1"/>
</dbReference>
<evidence type="ECO:0000313" key="6">
    <source>
        <dbReference type="Proteomes" id="UP000285697"/>
    </source>
</evidence>
<accession>A0A2N5PA35</accession>
<evidence type="ECO:0000313" key="5">
    <source>
        <dbReference type="Proteomes" id="UP000235093"/>
    </source>
</evidence>
<dbReference type="Proteomes" id="UP001076974">
    <property type="component" value="Unassembled WGS sequence"/>
</dbReference>
<reference evidence="2" key="3">
    <citation type="submission" date="2022-11" db="EMBL/GenBank/DDBJ databases">
        <title>Temperate bacteriophages infecting mucin-degrading bacterium Ruminococcus gnavus from the human gut.</title>
        <authorList>
            <person name="Buttimer C."/>
        </authorList>
    </citation>
    <scope>NUCLEOTIDE SEQUENCE</scope>
    <source>
        <strain evidence="2">CCUG 52279</strain>
    </source>
</reference>
<evidence type="ECO:0000313" key="4">
    <source>
        <dbReference type="EMBL" id="RHG16026.1"/>
    </source>
</evidence>
<dbReference type="SUPFAM" id="SSF46785">
    <property type="entry name" value="Winged helix' DNA-binding domain"/>
    <property type="match status" value="1"/>
</dbReference>
<proteinExistence type="predicted"/>
<dbReference type="RefSeq" id="WP_101884262.1">
    <property type="nucleotide sequence ID" value="NZ_CP176629.1"/>
</dbReference>
<feature type="transmembrane region" description="Helical" evidence="1">
    <location>
        <begin position="43"/>
        <end position="67"/>
    </location>
</feature>
<name>A0A2N5PA35_MEDGN</name>
<comment type="caution">
    <text evidence="3">The sequence shown here is derived from an EMBL/GenBank/DDBJ whole genome shotgun (WGS) entry which is preliminary data.</text>
</comment>
<dbReference type="InterPro" id="IPR036388">
    <property type="entry name" value="WH-like_DNA-bd_sf"/>
</dbReference>
<organism evidence="3 5">
    <name type="scientific">Mediterraneibacter gnavus</name>
    <name type="common">Ruminococcus gnavus</name>
    <dbReference type="NCBI Taxonomy" id="33038"/>
    <lineage>
        <taxon>Bacteria</taxon>
        <taxon>Bacillati</taxon>
        <taxon>Bacillota</taxon>
        <taxon>Clostridia</taxon>
        <taxon>Lachnospirales</taxon>
        <taxon>Lachnospiraceae</taxon>
        <taxon>Mediterraneibacter</taxon>
    </lineage>
</organism>
<reference evidence="4 6" key="2">
    <citation type="submission" date="2018-08" db="EMBL/GenBank/DDBJ databases">
        <title>A genome reference for cultivated species of the human gut microbiota.</title>
        <authorList>
            <person name="Zou Y."/>
            <person name="Xue W."/>
            <person name="Luo G."/>
        </authorList>
    </citation>
    <scope>NUCLEOTIDE SEQUENCE [LARGE SCALE GENOMIC DNA]</scope>
    <source>
        <strain evidence="4 6">AM22-7AC</strain>
    </source>
</reference>
<keyword evidence="1" id="KW-0472">Membrane</keyword>
<dbReference type="Proteomes" id="UP000285697">
    <property type="component" value="Unassembled WGS sequence"/>
</dbReference>
<reference evidence="3 5" key="1">
    <citation type="journal article" date="2017" name="Genome Med.">
        <title>A novel Ruminococcus gnavus clade enriched in inflammatory bowel disease patients.</title>
        <authorList>
            <person name="Hall A.B."/>
            <person name="Yassour M."/>
            <person name="Sauk J."/>
            <person name="Garner A."/>
            <person name="Jiang X."/>
            <person name="Arthur T."/>
            <person name="Lagoudas G.K."/>
            <person name="Vatanen T."/>
            <person name="Fornelos N."/>
            <person name="Wilson R."/>
            <person name="Bertha M."/>
            <person name="Cohen M."/>
            <person name="Garber J."/>
            <person name="Khalili H."/>
            <person name="Gevers D."/>
            <person name="Ananthakrishnan A.N."/>
            <person name="Kugathasan S."/>
            <person name="Lander E.S."/>
            <person name="Blainey P."/>
            <person name="Vlamakis H."/>
            <person name="Xavier R.J."/>
            <person name="Huttenhower C."/>
        </authorList>
    </citation>
    <scope>NUCLEOTIDE SEQUENCE [LARGE SCALE GENOMIC DNA]</scope>
    <source>
        <strain evidence="3 5">RJX1125</strain>
    </source>
</reference>
<feature type="transmembrane region" description="Helical" evidence="1">
    <location>
        <begin position="92"/>
        <end position="114"/>
    </location>
</feature>
<dbReference type="EMBL" id="NIHT01000027">
    <property type="protein sequence ID" value="PLT71979.1"/>
    <property type="molecule type" value="Genomic_DNA"/>
</dbReference>
<dbReference type="EMBL" id="QRIA01000024">
    <property type="protein sequence ID" value="RHG16026.1"/>
    <property type="molecule type" value="Genomic_DNA"/>
</dbReference>
<protein>
    <submittedName>
        <fullName evidence="3">Uncharacterized protein</fullName>
    </submittedName>
</protein>
<gene>
    <name evidence="3" type="ORF">CDL23_14040</name>
    <name evidence="4" type="ORF">DW270_13780</name>
    <name evidence="2" type="ORF">OZZ16_12280</name>
</gene>
<dbReference type="Gene3D" id="1.10.10.10">
    <property type="entry name" value="Winged helix-like DNA-binding domain superfamily/Winged helix DNA-binding domain"/>
    <property type="match status" value="1"/>
</dbReference>
<dbReference type="InterPro" id="IPR036390">
    <property type="entry name" value="WH_DNA-bd_sf"/>
</dbReference>
<feature type="transmembrane region" description="Helical" evidence="1">
    <location>
        <begin position="12"/>
        <end position="37"/>
    </location>
</feature>
<keyword evidence="1" id="KW-0812">Transmembrane</keyword>
<evidence type="ECO:0000256" key="1">
    <source>
        <dbReference type="SAM" id="Phobius"/>
    </source>
</evidence>
<feature type="transmembrane region" description="Helical" evidence="1">
    <location>
        <begin position="120"/>
        <end position="150"/>
    </location>
</feature>
<evidence type="ECO:0000313" key="3">
    <source>
        <dbReference type="EMBL" id="PLT71979.1"/>
    </source>
</evidence>
<keyword evidence="1" id="KW-1133">Transmembrane helix</keyword>
<evidence type="ECO:0000313" key="2">
    <source>
        <dbReference type="EMBL" id="MCZ0690673.1"/>
    </source>
</evidence>